<feature type="region of interest" description="Disordered" evidence="1">
    <location>
        <begin position="98"/>
        <end position="119"/>
    </location>
</feature>
<name>A0A9P3LM67_9APHY</name>
<evidence type="ECO:0000313" key="2">
    <source>
        <dbReference type="EMBL" id="GJF00499.1"/>
    </source>
</evidence>
<evidence type="ECO:0000313" key="3">
    <source>
        <dbReference type="Proteomes" id="UP000703269"/>
    </source>
</evidence>
<feature type="compositionally biased region" description="Low complexity" evidence="1">
    <location>
        <begin position="100"/>
        <end position="111"/>
    </location>
</feature>
<accession>A0A9P3LM67</accession>
<reference evidence="2 3" key="1">
    <citation type="submission" date="2021-08" db="EMBL/GenBank/DDBJ databases">
        <title>Draft Genome Sequence of Phanerochaete sordida strain YK-624.</title>
        <authorList>
            <person name="Mori T."/>
            <person name="Dohra H."/>
            <person name="Suzuki T."/>
            <person name="Kawagishi H."/>
            <person name="Hirai H."/>
        </authorList>
    </citation>
    <scope>NUCLEOTIDE SEQUENCE [LARGE SCALE GENOMIC DNA]</scope>
    <source>
        <strain evidence="2 3">YK-624</strain>
    </source>
</reference>
<sequence length="119" mass="14046">MYYDYMIQNLGSIWECYVRNANWHIGNFNNCFILFGCAMWSICSDSVRMAYYAGLEERQPRQEYYFRRPHQPYRFEPVKLTQCAIHTRDVRLRAMLQRPGDSSDGLDDVLGATRETNAA</sequence>
<evidence type="ECO:0000256" key="1">
    <source>
        <dbReference type="SAM" id="MobiDB-lite"/>
    </source>
</evidence>
<protein>
    <submittedName>
        <fullName evidence="2">Uncharacterized protein</fullName>
    </submittedName>
</protein>
<dbReference type="EMBL" id="BPQB01000159">
    <property type="protein sequence ID" value="GJF00499.1"/>
    <property type="molecule type" value="Genomic_DNA"/>
</dbReference>
<dbReference type="AlphaFoldDB" id="A0A9P3LM67"/>
<keyword evidence="3" id="KW-1185">Reference proteome</keyword>
<gene>
    <name evidence="2" type="ORF">PsYK624_167880</name>
</gene>
<organism evidence="2 3">
    <name type="scientific">Phanerochaete sordida</name>
    <dbReference type="NCBI Taxonomy" id="48140"/>
    <lineage>
        <taxon>Eukaryota</taxon>
        <taxon>Fungi</taxon>
        <taxon>Dikarya</taxon>
        <taxon>Basidiomycota</taxon>
        <taxon>Agaricomycotina</taxon>
        <taxon>Agaricomycetes</taxon>
        <taxon>Polyporales</taxon>
        <taxon>Phanerochaetaceae</taxon>
        <taxon>Phanerochaete</taxon>
    </lineage>
</organism>
<comment type="caution">
    <text evidence="2">The sequence shown here is derived from an EMBL/GenBank/DDBJ whole genome shotgun (WGS) entry which is preliminary data.</text>
</comment>
<dbReference type="Proteomes" id="UP000703269">
    <property type="component" value="Unassembled WGS sequence"/>
</dbReference>
<proteinExistence type="predicted"/>